<evidence type="ECO:0000313" key="10">
    <source>
        <dbReference type="EMBL" id="KAK3277286.1"/>
    </source>
</evidence>
<organism evidence="10 11">
    <name type="scientific">Cymbomonas tetramitiformis</name>
    <dbReference type="NCBI Taxonomy" id="36881"/>
    <lineage>
        <taxon>Eukaryota</taxon>
        <taxon>Viridiplantae</taxon>
        <taxon>Chlorophyta</taxon>
        <taxon>Pyramimonadophyceae</taxon>
        <taxon>Pyramimonadales</taxon>
        <taxon>Pyramimonadaceae</taxon>
        <taxon>Cymbomonas</taxon>
    </lineage>
</organism>
<evidence type="ECO:0000256" key="6">
    <source>
        <dbReference type="ARBA" id="ARBA00042087"/>
    </source>
</evidence>
<evidence type="ECO:0000259" key="9">
    <source>
        <dbReference type="Pfam" id="PF01370"/>
    </source>
</evidence>
<protein>
    <recommendedName>
        <fullName evidence="6">Flavanone 4-reductase</fullName>
        <ecNumber evidence="5">1.1.1.219</ecNumber>
        <ecNumber evidence="4">1.1.1.234</ecNumber>
    </recommendedName>
</protein>
<dbReference type="Proteomes" id="UP001190700">
    <property type="component" value="Unassembled WGS sequence"/>
</dbReference>
<reference evidence="10 11" key="1">
    <citation type="journal article" date="2015" name="Genome Biol. Evol.">
        <title>Comparative Genomics of a Bacterivorous Green Alga Reveals Evolutionary Causalities and Consequences of Phago-Mixotrophic Mode of Nutrition.</title>
        <authorList>
            <person name="Burns J.A."/>
            <person name="Paasch A."/>
            <person name="Narechania A."/>
            <person name="Kim E."/>
        </authorList>
    </citation>
    <scope>NUCLEOTIDE SEQUENCE [LARGE SCALE GENOMIC DNA]</scope>
    <source>
        <strain evidence="10 11">PLY_AMNH</strain>
    </source>
</reference>
<dbReference type="EMBL" id="LGRX02006173">
    <property type="protein sequence ID" value="KAK3277286.1"/>
    <property type="molecule type" value="Genomic_DNA"/>
</dbReference>
<comment type="catalytic activity">
    <reaction evidence="7">
        <text>(2S)-flavan-4-ol + NADP(+) = (2S)-flavanone + NADPH + H(+)</text>
        <dbReference type="Rhea" id="RHEA:11228"/>
        <dbReference type="ChEBI" id="CHEBI:15378"/>
        <dbReference type="ChEBI" id="CHEBI:15605"/>
        <dbReference type="ChEBI" id="CHEBI:15606"/>
        <dbReference type="ChEBI" id="CHEBI:57783"/>
        <dbReference type="ChEBI" id="CHEBI:58349"/>
        <dbReference type="EC" id="1.1.1.234"/>
    </reaction>
</comment>
<evidence type="ECO:0000256" key="8">
    <source>
        <dbReference type="ARBA" id="ARBA00049132"/>
    </source>
</evidence>
<evidence type="ECO:0000256" key="4">
    <source>
        <dbReference type="ARBA" id="ARBA00039055"/>
    </source>
</evidence>
<comment type="similarity">
    <text evidence="3">Belongs to the NAD(P)-dependent epimerase/dehydratase family. Dihydroflavonol-4-reductase subfamily.</text>
</comment>
<keyword evidence="1" id="KW-0560">Oxidoreductase</keyword>
<evidence type="ECO:0000313" key="11">
    <source>
        <dbReference type="Proteomes" id="UP001190700"/>
    </source>
</evidence>
<sequence length="329" mass="35798">MKVVAVTGASGFIGSHIVKQLLERGYTVHATVRNKDDPVKTEHLRKMEGLGGALKLYSADLDVAGSFDEAFRGSHVVVHTAAEVDISNKDPQKVVNASTKGSFNVLDSIAKSGTVKRLVHTSSIAAIVRTDYPEGYHYSEADYNTHSTIENGEAYAYAKYLAEHMVVERCNTMKLDVVVINPGYVLGECLSKAHTKASPYFVRNLLFGGTLPNLWCSFVDVADVAKAHVQAVDATGVVGRRFILSGDSDTCAVSMDELGACCQRVRPDIAWPTTQFIDMGELSKKCTFDNSASKQVLGISYADFPSMVTRTISSMLDTNFVKLRVQAKL</sequence>
<evidence type="ECO:0000256" key="5">
    <source>
        <dbReference type="ARBA" id="ARBA00039057"/>
    </source>
</evidence>
<dbReference type="InterPro" id="IPR036291">
    <property type="entry name" value="NAD(P)-bd_dom_sf"/>
</dbReference>
<dbReference type="PANTHER" id="PTHR10366:SF564">
    <property type="entry name" value="STEROL-4-ALPHA-CARBOXYLATE 3-DEHYDROGENASE, DECARBOXYLATING"/>
    <property type="match status" value="1"/>
</dbReference>
<evidence type="ECO:0000256" key="1">
    <source>
        <dbReference type="ARBA" id="ARBA00023002"/>
    </source>
</evidence>
<evidence type="ECO:0000256" key="3">
    <source>
        <dbReference type="ARBA" id="ARBA00023445"/>
    </source>
</evidence>
<dbReference type="PANTHER" id="PTHR10366">
    <property type="entry name" value="NAD DEPENDENT EPIMERASE/DEHYDRATASE"/>
    <property type="match status" value="1"/>
</dbReference>
<dbReference type="EC" id="1.1.1.234" evidence="4"/>
<comment type="caution">
    <text evidence="10">The sequence shown here is derived from an EMBL/GenBank/DDBJ whole genome shotgun (WGS) entry which is preliminary data.</text>
</comment>
<dbReference type="EC" id="1.1.1.219" evidence="5"/>
<dbReference type="FunFam" id="3.40.50.720:FF:000085">
    <property type="entry name" value="Dihydroflavonol reductase"/>
    <property type="match status" value="1"/>
</dbReference>
<dbReference type="GO" id="GO:0045552">
    <property type="term" value="F:dihydroflavanol 4-reductase activity"/>
    <property type="evidence" value="ECO:0007669"/>
    <property type="project" value="UniProtKB-EC"/>
</dbReference>
<dbReference type="InterPro" id="IPR050425">
    <property type="entry name" value="NAD(P)_dehydrat-like"/>
</dbReference>
<keyword evidence="2" id="KW-0284">Flavonoid biosynthesis</keyword>
<dbReference type="Gene3D" id="3.40.50.720">
    <property type="entry name" value="NAD(P)-binding Rossmann-like Domain"/>
    <property type="match status" value="1"/>
</dbReference>
<dbReference type="AlphaFoldDB" id="A0AAE0GFT4"/>
<dbReference type="Pfam" id="PF01370">
    <property type="entry name" value="Epimerase"/>
    <property type="match status" value="1"/>
</dbReference>
<feature type="domain" description="NAD-dependent epimerase/dehydratase" evidence="9">
    <location>
        <begin position="4"/>
        <end position="239"/>
    </location>
</feature>
<proteinExistence type="inferred from homology"/>
<dbReference type="SUPFAM" id="SSF51735">
    <property type="entry name" value="NAD(P)-binding Rossmann-fold domains"/>
    <property type="match status" value="1"/>
</dbReference>
<comment type="catalytic activity">
    <reaction evidence="8">
        <text>a (2R,3S,4S)-leucoanthocyanidin + NADP(+) = a (2R,3R)-dihydroflavonol + NADPH + H(+)</text>
        <dbReference type="Rhea" id="RHEA:54444"/>
        <dbReference type="ChEBI" id="CHEBI:15378"/>
        <dbReference type="ChEBI" id="CHEBI:57783"/>
        <dbReference type="ChEBI" id="CHEBI:58349"/>
        <dbReference type="ChEBI" id="CHEBI:138176"/>
        <dbReference type="ChEBI" id="CHEBI:138188"/>
        <dbReference type="EC" id="1.1.1.219"/>
    </reaction>
</comment>
<dbReference type="GO" id="GO:0009813">
    <property type="term" value="P:flavonoid biosynthetic process"/>
    <property type="evidence" value="ECO:0007669"/>
    <property type="project" value="UniProtKB-KW"/>
</dbReference>
<keyword evidence="11" id="KW-1185">Reference proteome</keyword>
<evidence type="ECO:0000256" key="2">
    <source>
        <dbReference type="ARBA" id="ARBA00023241"/>
    </source>
</evidence>
<dbReference type="GO" id="GO:0047890">
    <property type="term" value="F:flavanone 4-reductase activity"/>
    <property type="evidence" value="ECO:0007669"/>
    <property type="project" value="UniProtKB-EC"/>
</dbReference>
<dbReference type="InterPro" id="IPR001509">
    <property type="entry name" value="Epimerase_deHydtase"/>
</dbReference>
<accession>A0AAE0GFT4</accession>
<evidence type="ECO:0000256" key="7">
    <source>
        <dbReference type="ARBA" id="ARBA00048870"/>
    </source>
</evidence>
<name>A0AAE0GFT4_9CHLO</name>
<gene>
    <name evidence="10" type="ORF">CYMTET_14693</name>
</gene>